<dbReference type="AlphaFoldDB" id="I7GK66"/>
<sequence length="86" mass="10328">MRCLHTSMLYLNPLTDACFKIVRTSQFFARVSQVLGRQKIQRKLFSTLPMLLLHIKEERTIIFLGNLNDSFCKQIQFWNHLEMRRL</sequence>
<proteinExistence type="evidence at transcript level"/>
<name>I7GK66_MACFA</name>
<accession>I7GK66</accession>
<dbReference type="EMBL" id="AB171203">
    <property type="protein sequence ID" value="BAE88266.1"/>
    <property type="molecule type" value="mRNA"/>
</dbReference>
<evidence type="ECO:0000313" key="1">
    <source>
        <dbReference type="EMBL" id="BAE88266.1"/>
    </source>
</evidence>
<reference evidence="1" key="1">
    <citation type="journal article" date="2007" name="PLoS Biol.">
        <title>Rate of evolution in brain-expressed genes in humans and other primates.</title>
        <authorList>
            <person name="Wang H.-Y."/>
            <person name="Chien H.-C."/>
            <person name="Osada N."/>
            <person name="Hashimoto K."/>
            <person name="Sugano S."/>
            <person name="Gojobori T."/>
            <person name="Chou C.-K."/>
            <person name="Tsai S.-F."/>
            <person name="Wu C.-I."/>
            <person name="Shen C.-K.J."/>
        </authorList>
    </citation>
    <scope>NUCLEOTIDE SEQUENCE</scope>
</reference>
<protein>
    <submittedName>
        <fullName evidence="1">Macaca fascicularis brain cDNA clone: QorA-13303, similar to human myosin, heavy polypeptide 10, non-muscle (MYH10), mRNA, RefSeq: NM_005964.1</fullName>
    </submittedName>
</protein>
<organism evidence="1">
    <name type="scientific">Macaca fascicularis</name>
    <name type="common">Crab-eating macaque</name>
    <name type="synonym">Cynomolgus monkey</name>
    <dbReference type="NCBI Taxonomy" id="9541"/>
    <lineage>
        <taxon>Eukaryota</taxon>
        <taxon>Metazoa</taxon>
        <taxon>Chordata</taxon>
        <taxon>Craniata</taxon>
        <taxon>Vertebrata</taxon>
        <taxon>Euteleostomi</taxon>
        <taxon>Mammalia</taxon>
        <taxon>Eutheria</taxon>
        <taxon>Euarchontoglires</taxon>
        <taxon>Primates</taxon>
        <taxon>Haplorrhini</taxon>
        <taxon>Catarrhini</taxon>
        <taxon>Cercopithecidae</taxon>
        <taxon>Cercopithecinae</taxon>
        <taxon>Macaca</taxon>
    </lineage>
</organism>